<dbReference type="RefSeq" id="WP_013548719.1">
    <property type="nucleotide sequence ID" value="NC_014933.1"/>
</dbReference>
<evidence type="ECO:0000313" key="1">
    <source>
        <dbReference type="EMBL" id="ADV45132.1"/>
    </source>
</evidence>
<evidence type="ECO:0008006" key="3">
    <source>
        <dbReference type="Google" id="ProtNLM"/>
    </source>
</evidence>
<dbReference type="AlphaFoldDB" id="E6SRP2"/>
<dbReference type="HOGENOM" id="CLU_2491439_0_0_10"/>
<dbReference type="SUPFAM" id="SSF52218">
    <property type="entry name" value="Flavoproteins"/>
    <property type="match status" value="1"/>
</dbReference>
<dbReference type="STRING" id="693979.Bache_3208"/>
<dbReference type="Gene3D" id="3.40.50.360">
    <property type="match status" value="1"/>
</dbReference>
<name>E6SRP2_BACT6</name>
<dbReference type="KEGG" id="bhl:Bache_3208"/>
<protein>
    <recommendedName>
        <fullName evidence="3">Flavodoxin-like domain-containing protein</fullName>
    </recommendedName>
</protein>
<dbReference type="eggNOG" id="COG0716">
    <property type="taxonomic scope" value="Bacteria"/>
</dbReference>
<keyword evidence="2" id="KW-1185">Reference proteome</keyword>
<dbReference type="Proteomes" id="UP000008630">
    <property type="component" value="Chromosome"/>
</dbReference>
<evidence type="ECO:0000313" key="2">
    <source>
        <dbReference type="Proteomes" id="UP000008630"/>
    </source>
</evidence>
<reference key="1">
    <citation type="submission" date="2010-11" db="EMBL/GenBank/DDBJ databases">
        <title>The complete genome of Bacteroides helcogenes P 36-108.</title>
        <authorList>
            <consortium name="US DOE Joint Genome Institute (JGI-PGF)"/>
            <person name="Lucas S."/>
            <person name="Copeland A."/>
            <person name="Lapidus A."/>
            <person name="Bruce D."/>
            <person name="Goodwin L."/>
            <person name="Pitluck S."/>
            <person name="Kyrpides N."/>
            <person name="Mavromatis K."/>
            <person name="Ivanova N."/>
            <person name="Zeytun A."/>
            <person name="Brettin T."/>
            <person name="Detter J.C."/>
            <person name="Tapia R."/>
            <person name="Han C."/>
            <person name="Land M."/>
            <person name="Hauser L."/>
            <person name="Markowitz V."/>
            <person name="Cheng J.-F."/>
            <person name="Hugenholtz P."/>
            <person name="Woyke T."/>
            <person name="Wu D."/>
            <person name="Gronow S."/>
            <person name="Wellnitz S."/>
            <person name="Brambilla E."/>
            <person name="Klenk H.-P."/>
            <person name="Eisen J.A."/>
        </authorList>
    </citation>
    <scope>NUCLEOTIDE SEQUENCE</scope>
    <source>
        <strain>P 36-108</strain>
    </source>
</reference>
<dbReference type="EMBL" id="CP002352">
    <property type="protein sequence ID" value="ADV45132.1"/>
    <property type="molecule type" value="Genomic_DNA"/>
</dbReference>
<proteinExistence type="predicted"/>
<gene>
    <name evidence="1" type="ordered locus">Bache_3208</name>
</gene>
<accession>E6SRP2</accession>
<dbReference type="InterPro" id="IPR029039">
    <property type="entry name" value="Flavoprotein-like_sf"/>
</dbReference>
<sequence>MNTLIAYYSRRGQNYVSGSIKDLKIGNTEAVAKMIQAQMDADLFEIETVDTYPDDYMPSFHFVPMRAVAWDTAKRTSERSVLLQPC</sequence>
<reference evidence="1 2" key="2">
    <citation type="journal article" date="2011" name="Stand. Genomic Sci.">
        <title>Complete genome sequence of Bacteroides helcogenes type strain (P 36-108).</title>
        <authorList>
            <person name="Pati A."/>
            <person name="Gronow S."/>
            <person name="Zeytun A."/>
            <person name="Lapidus A."/>
            <person name="Nolan M."/>
            <person name="Hammon N."/>
            <person name="Deshpande S."/>
            <person name="Cheng J.F."/>
            <person name="Tapia R."/>
            <person name="Han C."/>
            <person name="Goodwin L."/>
            <person name="Pitluck S."/>
            <person name="Liolios K."/>
            <person name="Pagani I."/>
            <person name="Ivanova N."/>
            <person name="Mavromatis K."/>
            <person name="Chen A."/>
            <person name="Palaniappan K."/>
            <person name="Land M."/>
            <person name="Hauser L."/>
            <person name="Chang Y.J."/>
            <person name="Jeffries C.D."/>
            <person name="Detter J.C."/>
            <person name="Brambilla E."/>
            <person name="Rohde M."/>
            <person name="Goker M."/>
            <person name="Woyke T."/>
            <person name="Bristow J."/>
            <person name="Eisen J.A."/>
            <person name="Markowitz V."/>
            <person name="Hugenholtz P."/>
            <person name="Kyrpides N.C."/>
            <person name="Klenk H.P."/>
            <person name="Lucas S."/>
        </authorList>
    </citation>
    <scope>NUCLEOTIDE SEQUENCE [LARGE SCALE GENOMIC DNA]</scope>
    <source>
        <strain evidence="2">ATCC 35417 / DSM 20613 / JCM 6297 / CCUG 15421 / P 36-108</strain>
    </source>
</reference>
<organism evidence="1 2">
    <name type="scientific">Bacteroides helcogenes (strain ATCC 35417 / DSM 20613 / JCM 6297 / CCUG 15421 / P 36-108)</name>
    <dbReference type="NCBI Taxonomy" id="693979"/>
    <lineage>
        <taxon>Bacteria</taxon>
        <taxon>Pseudomonadati</taxon>
        <taxon>Bacteroidota</taxon>
        <taxon>Bacteroidia</taxon>
        <taxon>Bacteroidales</taxon>
        <taxon>Bacteroidaceae</taxon>
        <taxon>Bacteroides</taxon>
    </lineage>
</organism>